<name>A0ABY7GY86_9BACT</name>
<dbReference type="RefSeq" id="WP_269034288.1">
    <property type="nucleotide sequence ID" value="NZ_CP114040.1"/>
</dbReference>
<gene>
    <name evidence="1" type="ORF">O0S08_37610</name>
</gene>
<accession>A0ABY7GY86</accession>
<protein>
    <submittedName>
        <fullName evidence="1">Uncharacterized protein</fullName>
    </submittedName>
</protein>
<dbReference type="Proteomes" id="UP001164459">
    <property type="component" value="Chromosome"/>
</dbReference>
<evidence type="ECO:0000313" key="1">
    <source>
        <dbReference type="EMBL" id="WAS91935.1"/>
    </source>
</evidence>
<reference evidence="1" key="1">
    <citation type="submission" date="2022-11" db="EMBL/GenBank/DDBJ databases">
        <title>Minimal conservation of predation-associated metabolite biosynthetic gene clusters underscores biosynthetic potential of Myxococcota including descriptions for ten novel species: Archangium lansinium sp. nov., Myxococcus landrumus sp. nov., Nannocystis bai.</title>
        <authorList>
            <person name="Ahearne A."/>
            <person name="Stevens C."/>
            <person name="Dowd S."/>
        </authorList>
    </citation>
    <scope>NUCLEOTIDE SEQUENCE</scope>
    <source>
        <strain evidence="1">Fl3</strain>
    </source>
</reference>
<evidence type="ECO:0000313" key="2">
    <source>
        <dbReference type="Proteomes" id="UP001164459"/>
    </source>
</evidence>
<dbReference type="EMBL" id="CP114040">
    <property type="protein sequence ID" value="WAS91935.1"/>
    <property type="molecule type" value="Genomic_DNA"/>
</dbReference>
<sequence length="64" mass="7130">MSQGSPGGVFNRFPAWAIDRARFVAQRRAAGYTTVKVLAMLAELDARQRLNRPETKKGRGIGRK</sequence>
<proteinExistence type="predicted"/>
<keyword evidence="2" id="KW-1185">Reference proteome</keyword>
<organism evidence="1 2">
    <name type="scientific">Nannocystis punicea</name>
    <dbReference type="NCBI Taxonomy" id="2995304"/>
    <lineage>
        <taxon>Bacteria</taxon>
        <taxon>Pseudomonadati</taxon>
        <taxon>Myxococcota</taxon>
        <taxon>Polyangia</taxon>
        <taxon>Nannocystales</taxon>
        <taxon>Nannocystaceae</taxon>
        <taxon>Nannocystis</taxon>
    </lineage>
</organism>